<organism evidence="2 3">
    <name type="scientific">Teichococcus vastitatis</name>
    <dbReference type="NCBI Taxonomy" id="2307076"/>
    <lineage>
        <taxon>Bacteria</taxon>
        <taxon>Pseudomonadati</taxon>
        <taxon>Pseudomonadota</taxon>
        <taxon>Alphaproteobacteria</taxon>
        <taxon>Acetobacterales</taxon>
        <taxon>Roseomonadaceae</taxon>
        <taxon>Roseomonas</taxon>
    </lineage>
</organism>
<keyword evidence="3" id="KW-1185">Reference proteome</keyword>
<accession>A0ABS9W6Z4</accession>
<evidence type="ECO:0000256" key="1">
    <source>
        <dbReference type="SAM" id="Coils"/>
    </source>
</evidence>
<dbReference type="RefSeq" id="WP_241793080.1">
    <property type="nucleotide sequence ID" value="NZ_JALBUU010000004.1"/>
</dbReference>
<protein>
    <submittedName>
        <fullName evidence="2">Uncharacterized protein</fullName>
    </submittedName>
</protein>
<comment type="caution">
    <text evidence="2">The sequence shown here is derived from an EMBL/GenBank/DDBJ whole genome shotgun (WGS) entry which is preliminary data.</text>
</comment>
<reference evidence="2 3" key="1">
    <citation type="submission" date="2022-03" db="EMBL/GenBank/DDBJ databases">
        <title>Complete genome analysis of Roseomonas KG 17.1 : a prolific producer of plant growth promoters.</title>
        <authorList>
            <person name="Saadouli I."/>
            <person name="Najjari A."/>
            <person name="Mosbah A."/>
            <person name="Ouzari H.I."/>
        </authorList>
    </citation>
    <scope>NUCLEOTIDE SEQUENCE [LARGE SCALE GENOMIC DNA]</scope>
    <source>
        <strain evidence="2 3">KG17-1</strain>
    </source>
</reference>
<gene>
    <name evidence="2" type="ORF">MON41_13680</name>
</gene>
<proteinExistence type="predicted"/>
<name>A0ABS9W6Z4_9PROT</name>
<feature type="coiled-coil region" evidence="1">
    <location>
        <begin position="29"/>
        <end position="56"/>
    </location>
</feature>
<sequence>MTLSFIAGLWEGRVWLRSSPRQLASRLRNHALEAVFEQLTDRLARAELALLQEQHRHHRTLQHAAVVEADLVKLRSLLDQHPGSSATRLDAY</sequence>
<evidence type="ECO:0000313" key="2">
    <source>
        <dbReference type="EMBL" id="MCI0754808.1"/>
    </source>
</evidence>
<dbReference type="Proteomes" id="UP001201985">
    <property type="component" value="Unassembled WGS sequence"/>
</dbReference>
<dbReference type="EMBL" id="JALBUU010000004">
    <property type="protein sequence ID" value="MCI0754808.1"/>
    <property type="molecule type" value="Genomic_DNA"/>
</dbReference>
<keyword evidence="1" id="KW-0175">Coiled coil</keyword>
<evidence type="ECO:0000313" key="3">
    <source>
        <dbReference type="Proteomes" id="UP001201985"/>
    </source>
</evidence>